<keyword evidence="3 6" id="KW-0812">Transmembrane</keyword>
<gene>
    <name evidence="7" type="ORF">BaRGS_00007690</name>
</gene>
<dbReference type="GO" id="GO:0005310">
    <property type="term" value="F:dicarboxylic acid transmembrane transporter activity"/>
    <property type="evidence" value="ECO:0007669"/>
    <property type="project" value="UniProtKB-ARBA"/>
</dbReference>
<evidence type="ECO:0000256" key="1">
    <source>
        <dbReference type="ARBA" id="ARBA00004141"/>
    </source>
</evidence>
<dbReference type="Pfam" id="PF00939">
    <property type="entry name" value="Na_sulph_symp"/>
    <property type="match status" value="1"/>
</dbReference>
<name>A0ABD0LP32_9CAEN</name>
<dbReference type="AlphaFoldDB" id="A0ABD0LP32"/>
<evidence type="ECO:0000256" key="3">
    <source>
        <dbReference type="ARBA" id="ARBA00022692"/>
    </source>
</evidence>
<evidence type="ECO:0000256" key="5">
    <source>
        <dbReference type="ARBA" id="ARBA00023136"/>
    </source>
</evidence>
<reference evidence="7 8" key="1">
    <citation type="journal article" date="2023" name="Sci. Data">
        <title>Genome assembly of the Korean intertidal mud-creeper Batillaria attramentaria.</title>
        <authorList>
            <person name="Patra A.K."/>
            <person name="Ho P.T."/>
            <person name="Jun S."/>
            <person name="Lee S.J."/>
            <person name="Kim Y."/>
            <person name="Won Y.J."/>
        </authorList>
    </citation>
    <scope>NUCLEOTIDE SEQUENCE [LARGE SCALE GENOMIC DNA]</scope>
    <source>
        <strain evidence="7">Wonlab-2016</strain>
    </source>
</reference>
<dbReference type="PANTHER" id="PTHR10283:SF82">
    <property type="entry name" value="SOLUTE CARRIER FAMILY 13 MEMBER 2"/>
    <property type="match status" value="1"/>
</dbReference>
<evidence type="ECO:0000313" key="7">
    <source>
        <dbReference type="EMBL" id="KAK7501205.1"/>
    </source>
</evidence>
<dbReference type="PANTHER" id="PTHR10283">
    <property type="entry name" value="SOLUTE CARRIER FAMILY 13 MEMBER"/>
    <property type="match status" value="1"/>
</dbReference>
<accession>A0ABD0LP32</accession>
<dbReference type="GO" id="GO:0015556">
    <property type="term" value="F:C4-dicarboxylate transmembrane transporter activity"/>
    <property type="evidence" value="ECO:0007669"/>
    <property type="project" value="UniProtKB-ARBA"/>
</dbReference>
<keyword evidence="8" id="KW-1185">Reference proteome</keyword>
<evidence type="ECO:0000256" key="2">
    <source>
        <dbReference type="ARBA" id="ARBA00006772"/>
    </source>
</evidence>
<comment type="similarity">
    <text evidence="2">Belongs to the SLC13A/DASS transporter (TC 2.A.47) family. NADC subfamily.</text>
</comment>
<dbReference type="Proteomes" id="UP001519460">
    <property type="component" value="Unassembled WGS sequence"/>
</dbReference>
<feature type="transmembrane region" description="Helical" evidence="6">
    <location>
        <begin position="39"/>
        <end position="57"/>
    </location>
</feature>
<feature type="non-terminal residue" evidence="7">
    <location>
        <position position="1"/>
    </location>
</feature>
<evidence type="ECO:0000256" key="6">
    <source>
        <dbReference type="SAM" id="Phobius"/>
    </source>
</evidence>
<evidence type="ECO:0000313" key="8">
    <source>
        <dbReference type="Proteomes" id="UP001519460"/>
    </source>
</evidence>
<organism evidence="7 8">
    <name type="scientific">Batillaria attramentaria</name>
    <dbReference type="NCBI Taxonomy" id="370345"/>
    <lineage>
        <taxon>Eukaryota</taxon>
        <taxon>Metazoa</taxon>
        <taxon>Spiralia</taxon>
        <taxon>Lophotrochozoa</taxon>
        <taxon>Mollusca</taxon>
        <taxon>Gastropoda</taxon>
        <taxon>Caenogastropoda</taxon>
        <taxon>Sorbeoconcha</taxon>
        <taxon>Cerithioidea</taxon>
        <taxon>Batillariidae</taxon>
        <taxon>Batillaria</taxon>
    </lineage>
</organism>
<dbReference type="EMBL" id="JACVVK020000033">
    <property type="protein sequence ID" value="KAK7501205.1"/>
    <property type="molecule type" value="Genomic_DNA"/>
</dbReference>
<comment type="caution">
    <text evidence="7">The sequence shown here is derived from an EMBL/GenBank/DDBJ whole genome shotgun (WGS) entry which is preliminary data.</text>
</comment>
<evidence type="ECO:0000256" key="4">
    <source>
        <dbReference type="ARBA" id="ARBA00022989"/>
    </source>
</evidence>
<keyword evidence="4 6" id="KW-1133">Transmembrane helix</keyword>
<protein>
    <submittedName>
        <fullName evidence="7">Uncharacterized protein</fullName>
    </submittedName>
</protein>
<comment type="subcellular location">
    <subcellularLocation>
        <location evidence="1">Membrane</location>
        <topology evidence="1">Multi-pass membrane protein</topology>
    </subcellularLocation>
</comment>
<dbReference type="GO" id="GO:0016020">
    <property type="term" value="C:membrane"/>
    <property type="evidence" value="ECO:0007669"/>
    <property type="project" value="UniProtKB-SubCell"/>
</dbReference>
<keyword evidence="5 6" id="KW-0472">Membrane</keyword>
<dbReference type="InterPro" id="IPR001898">
    <property type="entry name" value="SLC13A/DASS"/>
</dbReference>
<proteinExistence type="inferred from homology"/>
<sequence>DIVMFNIGCLTFAVAVETSNLHRRVALRTLMLMGSNPRLLLLGFMLPTWFISMWISTRQQRP</sequence>